<feature type="region of interest" description="Disordered" evidence="7">
    <location>
        <begin position="83"/>
        <end position="125"/>
    </location>
</feature>
<reference evidence="9" key="3">
    <citation type="submission" date="2016-07" db="EMBL/GenBank/DDBJ databases">
        <title>Evolution of pathogenesis and genome organization in the Tremellales.</title>
        <authorList>
            <person name="Cuomo C."/>
            <person name="Litvintseva A."/>
            <person name="Heitman J."/>
            <person name="Chen Y."/>
            <person name="Sun S."/>
            <person name="Springer D."/>
            <person name="Dromer F."/>
            <person name="Young S."/>
            <person name="Zeng Q."/>
            <person name="Chapman S."/>
            <person name="Gujja S."/>
            <person name="Saif S."/>
            <person name="Birren B."/>
        </authorList>
    </citation>
    <scope>NUCLEOTIDE SEQUENCE</scope>
    <source>
        <strain evidence="9">CBS 10737</strain>
    </source>
</reference>
<evidence type="ECO:0000256" key="4">
    <source>
        <dbReference type="ARBA" id="ARBA00037279"/>
    </source>
</evidence>
<protein>
    <recommendedName>
        <fullName evidence="6">Cytochrome c oxidase assembly protein COX19</fullName>
    </recommendedName>
</protein>
<evidence type="ECO:0000256" key="2">
    <source>
        <dbReference type="ARBA" id="ARBA00022490"/>
    </source>
</evidence>
<comment type="similarity">
    <text evidence="5">Belongs to the COX19 family.</text>
</comment>
<evidence type="ECO:0000259" key="8">
    <source>
        <dbReference type="Pfam" id="PF06747"/>
    </source>
</evidence>
<evidence type="ECO:0000313" key="9">
    <source>
        <dbReference type="EMBL" id="OCF47121.1"/>
    </source>
</evidence>
<feature type="domain" description="CHCH" evidence="8">
    <location>
        <begin position="30"/>
        <end position="63"/>
    </location>
</feature>
<dbReference type="PROSITE" id="PS51808">
    <property type="entry name" value="CHCH"/>
    <property type="match status" value="1"/>
</dbReference>
<reference evidence="10" key="2">
    <citation type="submission" date="2013-07" db="EMBL/GenBank/DDBJ databases">
        <authorList>
            <consortium name="The Broad Institute Genome Sequencing Platform"/>
            <person name="Cuomo C."/>
            <person name="Litvintseva A."/>
            <person name="Chen Y."/>
            <person name="Heitman J."/>
            <person name="Sun S."/>
            <person name="Springer D."/>
            <person name="Dromer F."/>
            <person name="Young S.K."/>
            <person name="Zeng Q."/>
            <person name="Gargeya S."/>
            <person name="Fitzgerald M."/>
            <person name="Abouelleil A."/>
            <person name="Alvarado L."/>
            <person name="Berlin A.M."/>
            <person name="Chapman S.B."/>
            <person name="Dewar J."/>
            <person name="Goldberg J."/>
            <person name="Griggs A."/>
            <person name="Gujja S."/>
            <person name="Hansen M."/>
            <person name="Howarth C."/>
            <person name="Imamovic A."/>
            <person name="Larimer J."/>
            <person name="McCowan C."/>
            <person name="Murphy C."/>
            <person name="Pearson M."/>
            <person name="Priest M."/>
            <person name="Roberts A."/>
            <person name="Saif S."/>
            <person name="Shea T."/>
            <person name="Sykes S."/>
            <person name="Wortman J."/>
            <person name="Nusbaum C."/>
            <person name="Birren B."/>
        </authorList>
    </citation>
    <scope>NUCLEOTIDE SEQUENCE</scope>
    <source>
        <strain evidence="10">CBS 10737</strain>
    </source>
</reference>
<dbReference type="PANTHER" id="PTHR21107">
    <property type="entry name" value="CYTOCHROME C OXIDASE ASSEMBLY PROTEIN COX19"/>
    <property type="match status" value="1"/>
</dbReference>
<dbReference type="GeneID" id="30175268"/>
<keyword evidence="3" id="KW-1015">Disulfide bond</keyword>
<dbReference type="Pfam" id="PF06747">
    <property type="entry name" value="CHCH"/>
    <property type="match status" value="1"/>
</dbReference>
<accession>A0A1B9HV29</accession>
<dbReference type="InterPro" id="IPR051383">
    <property type="entry name" value="COX19"/>
</dbReference>
<sequence length="125" mass="13638">MSFGRPGFTDNFKVSPPQRGSFPLDHDGDCKEAMLSYLKCLKSNANDNGKCRLQSKKYLECRMDNGLMTRDDFQNLGLGDVVDPSLPKLEATTSPTSNPASSSISTPTTTTTTTQESATVPQERI</sequence>
<evidence type="ECO:0000256" key="7">
    <source>
        <dbReference type="SAM" id="MobiDB-lite"/>
    </source>
</evidence>
<evidence type="ECO:0000256" key="6">
    <source>
        <dbReference type="ARBA" id="ARBA00039385"/>
    </source>
</evidence>
<dbReference type="GO" id="GO:0033617">
    <property type="term" value="P:mitochondrial respiratory chain complex IV assembly"/>
    <property type="evidence" value="ECO:0007669"/>
    <property type="project" value="TreeGrafter"/>
</dbReference>
<dbReference type="RefSeq" id="XP_019008340.1">
    <property type="nucleotide sequence ID" value="XM_019158594.1"/>
</dbReference>
<dbReference type="Proteomes" id="UP000094020">
    <property type="component" value="Chromosome 2"/>
</dbReference>
<comment type="subcellular location">
    <subcellularLocation>
        <location evidence="1">Cytoplasm</location>
    </subcellularLocation>
</comment>
<reference evidence="9" key="1">
    <citation type="submission" date="2013-07" db="EMBL/GenBank/DDBJ databases">
        <title>The Genome Sequence of Cryptococcus pinus CBS10737.</title>
        <authorList>
            <consortium name="The Broad Institute Genome Sequencing Platform"/>
            <person name="Cuomo C."/>
            <person name="Litvintseva A."/>
            <person name="Chen Y."/>
            <person name="Heitman J."/>
            <person name="Sun S."/>
            <person name="Springer D."/>
            <person name="Dromer F."/>
            <person name="Young S.K."/>
            <person name="Zeng Q."/>
            <person name="Gargeya S."/>
            <person name="Fitzgerald M."/>
            <person name="Abouelleil A."/>
            <person name="Alvarado L."/>
            <person name="Berlin A.M."/>
            <person name="Chapman S.B."/>
            <person name="Dewar J."/>
            <person name="Goldberg J."/>
            <person name="Griggs A."/>
            <person name="Gujja S."/>
            <person name="Hansen M."/>
            <person name="Howarth C."/>
            <person name="Imamovic A."/>
            <person name="Larimer J."/>
            <person name="McCowan C."/>
            <person name="Murphy C."/>
            <person name="Pearson M."/>
            <person name="Priest M."/>
            <person name="Roberts A."/>
            <person name="Saif S."/>
            <person name="Shea T."/>
            <person name="Sykes S."/>
            <person name="Wortman J."/>
            <person name="Nusbaum C."/>
            <person name="Birren B."/>
        </authorList>
    </citation>
    <scope>NUCLEOTIDE SEQUENCE [LARGE SCALE GENOMIC DNA]</scope>
    <source>
        <strain evidence="9">CBS 10737</strain>
    </source>
</reference>
<dbReference type="EMBL" id="KV700117">
    <property type="protein sequence ID" value="OCF47121.1"/>
    <property type="molecule type" value="Genomic_DNA"/>
</dbReference>
<evidence type="ECO:0000256" key="1">
    <source>
        <dbReference type="ARBA" id="ARBA00004496"/>
    </source>
</evidence>
<evidence type="ECO:0000256" key="3">
    <source>
        <dbReference type="ARBA" id="ARBA00023157"/>
    </source>
</evidence>
<feature type="compositionally biased region" description="Low complexity" evidence="7">
    <location>
        <begin position="91"/>
        <end position="119"/>
    </location>
</feature>
<organism evidence="9">
    <name type="scientific">Kwoniella pini CBS 10737</name>
    <dbReference type="NCBI Taxonomy" id="1296096"/>
    <lineage>
        <taxon>Eukaryota</taxon>
        <taxon>Fungi</taxon>
        <taxon>Dikarya</taxon>
        <taxon>Basidiomycota</taxon>
        <taxon>Agaricomycotina</taxon>
        <taxon>Tremellomycetes</taxon>
        <taxon>Tremellales</taxon>
        <taxon>Cryptococcaceae</taxon>
        <taxon>Kwoniella</taxon>
    </lineage>
</organism>
<dbReference type="GO" id="GO:0005758">
    <property type="term" value="C:mitochondrial intermembrane space"/>
    <property type="evidence" value="ECO:0007669"/>
    <property type="project" value="TreeGrafter"/>
</dbReference>
<dbReference type="PANTHER" id="PTHR21107:SF2">
    <property type="entry name" value="CYTOCHROME C OXIDASE ASSEMBLY PROTEIN COX19"/>
    <property type="match status" value="1"/>
</dbReference>
<dbReference type="OrthoDB" id="268594at2759"/>
<name>A0A1B9HV29_9TREE</name>
<dbReference type="SUPFAM" id="SSF47072">
    <property type="entry name" value="Cysteine alpha-hairpin motif"/>
    <property type="match status" value="1"/>
</dbReference>
<proteinExistence type="inferred from homology"/>
<dbReference type="EMBL" id="CP144520">
    <property type="protein sequence ID" value="WWC68089.1"/>
    <property type="molecule type" value="Genomic_DNA"/>
</dbReference>
<evidence type="ECO:0000313" key="11">
    <source>
        <dbReference type="Proteomes" id="UP000094020"/>
    </source>
</evidence>
<dbReference type="InterPro" id="IPR009069">
    <property type="entry name" value="Cys_alpha_HP_mot_SF"/>
</dbReference>
<dbReference type="STRING" id="1296096.A0A1B9HV29"/>
<keyword evidence="2" id="KW-0963">Cytoplasm</keyword>
<keyword evidence="11" id="KW-1185">Reference proteome</keyword>
<evidence type="ECO:0000313" key="10">
    <source>
        <dbReference type="EMBL" id="WWC68089.1"/>
    </source>
</evidence>
<evidence type="ECO:0000256" key="5">
    <source>
        <dbReference type="ARBA" id="ARBA00038223"/>
    </source>
</evidence>
<dbReference type="AlphaFoldDB" id="A0A1B9HV29"/>
<feature type="region of interest" description="Disordered" evidence="7">
    <location>
        <begin position="1"/>
        <end position="25"/>
    </location>
</feature>
<dbReference type="InterPro" id="IPR010625">
    <property type="entry name" value="CHCH"/>
</dbReference>
<dbReference type="KEGG" id="kpin:30175268"/>
<reference evidence="10" key="4">
    <citation type="submission" date="2024-02" db="EMBL/GenBank/DDBJ databases">
        <title>Comparative genomics of Cryptococcus and Kwoniella reveals pathogenesis evolution and contrasting modes of karyotype evolution via chromosome fusion or intercentromeric recombination.</title>
        <authorList>
            <person name="Coelho M.A."/>
            <person name="David-Palma M."/>
            <person name="Shea T."/>
            <person name="Bowers K."/>
            <person name="McGinley-Smith S."/>
            <person name="Mohammad A.W."/>
            <person name="Gnirke A."/>
            <person name="Yurkov A.M."/>
            <person name="Nowrousian M."/>
            <person name="Sun S."/>
            <person name="Cuomo C.A."/>
            <person name="Heitman J."/>
        </authorList>
    </citation>
    <scope>NUCLEOTIDE SEQUENCE</scope>
    <source>
        <strain evidence="10">CBS 10737</strain>
    </source>
</reference>
<gene>
    <name evidence="9" type="ORF">I206_06899</name>
    <name evidence="10" type="ORF">I206_102008</name>
</gene>
<comment type="function">
    <text evidence="4">Required for the assembly of mitochondrial cytochrome c oxidase.</text>
</comment>